<dbReference type="RefSeq" id="WP_220661040.1">
    <property type="nucleotide sequence ID" value="NZ_CP069370.1"/>
</dbReference>
<gene>
    <name evidence="2" type="ORF">JO391_13740</name>
</gene>
<dbReference type="Proteomes" id="UP000826300">
    <property type="component" value="Chromosome"/>
</dbReference>
<keyword evidence="1" id="KW-0732">Signal</keyword>
<dbReference type="EMBL" id="CP069370">
    <property type="protein sequence ID" value="QYZ68820.1"/>
    <property type="molecule type" value="Genomic_DNA"/>
</dbReference>
<sequence>MIQDSRHSPAIRRLVVLALLALALPACAPGPSGSGGFTVSPGRMPAFCAGDASRRFGINMGDVNTGATLQTAEGYAVNGSFQLAPGDSLLFVCTFDESGRFTGTTGR</sequence>
<dbReference type="KEGG" id="nsm:JO391_13740"/>
<evidence type="ECO:0000313" key="2">
    <source>
        <dbReference type="EMBL" id="QYZ68820.1"/>
    </source>
</evidence>
<proteinExistence type="predicted"/>
<organism evidence="2 3">
    <name type="scientific">Neotabrizicola shimadae</name>
    <dbReference type="NCBI Taxonomy" id="2807096"/>
    <lineage>
        <taxon>Bacteria</taxon>
        <taxon>Pseudomonadati</taxon>
        <taxon>Pseudomonadota</taxon>
        <taxon>Alphaproteobacteria</taxon>
        <taxon>Rhodobacterales</taxon>
        <taxon>Paracoccaceae</taxon>
        <taxon>Neotabrizicola</taxon>
    </lineage>
</organism>
<feature type="chain" id="PRO_5034602987" evidence="1">
    <location>
        <begin position="29"/>
        <end position="107"/>
    </location>
</feature>
<keyword evidence="3" id="KW-1185">Reference proteome</keyword>
<dbReference type="AlphaFoldDB" id="A0A8G0ZUE1"/>
<feature type="signal peptide" evidence="1">
    <location>
        <begin position="1"/>
        <end position="28"/>
    </location>
</feature>
<evidence type="ECO:0000256" key="1">
    <source>
        <dbReference type="SAM" id="SignalP"/>
    </source>
</evidence>
<accession>A0A8G0ZUE1</accession>
<name>A0A8G0ZUE1_9RHOB</name>
<protein>
    <submittedName>
        <fullName evidence="2">Uncharacterized protein</fullName>
    </submittedName>
</protein>
<evidence type="ECO:0000313" key="3">
    <source>
        <dbReference type="Proteomes" id="UP000826300"/>
    </source>
</evidence>
<reference evidence="2" key="1">
    <citation type="submission" date="2021-02" db="EMBL/GenBank/DDBJ databases">
        <title>Rhodobacter shimadae sp. nov., an aerobic anoxygenic phototrophic bacterium isolated from a hot spring.</title>
        <authorList>
            <person name="Muramatsu S."/>
            <person name="Haruta S."/>
            <person name="Hirose S."/>
            <person name="Hanada S."/>
        </authorList>
    </citation>
    <scope>NUCLEOTIDE SEQUENCE</scope>
    <source>
        <strain evidence="2">N10</strain>
    </source>
</reference>